<proteinExistence type="predicted"/>
<evidence type="ECO:0008006" key="3">
    <source>
        <dbReference type="Google" id="ProtNLM"/>
    </source>
</evidence>
<dbReference type="AlphaFoldDB" id="A0A397R2U5"/>
<name>A0A397R2U5_9MOLU</name>
<dbReference type="InParanoid" id="A0A397R2U5"/>
<dbReference type="EMBL" id="QXEV01000042">
    <property type="protein sequence ID" value="RIA64741.1"/>
    <property type="molecule type" value="Genomic_DNA"/>
</dbReference>
<accession>A0A397R2U5</accession>
<dbReference type="SUPFAM" id="SSF55729">
    <property type="entry name" value="Acyl-CoA N-acyltransferases (Nat)"/>
    <property type="match status" value="1"/>
</dbReference>
<keyword evidence="2" id="KW-1185">Reference proteome</keyword>
<evidence type="ECO:0000313" key="1">
    <source>
        <dbReference type="EMBL" id="RIA64741.1"/>
    </source>
</evidence>
<protein>
    <recommendedName>
        <fullName evidence="3">Acetyltransferase (GNAT) family protein</fullName>
    </recommendedName>
</protein>
<reference evidence="1 2" key="1">
    <citation type="submission" date="2018-08" db="EMBL/GenBank/DDBJ databases">
        <title>Genomic Encyclopedia of Archaeal and Bacterial Type Strains, Phase II (KMG-II): from individual species to whole genera.</title>
        <authorList>
            <person name="Goeker M."/>
        </authorList>
    </citation>
    <scope>NUCLEOTIDE SEQUENCE [LARGE SCALE GENOMIC DNA]</scope>
    <source>
        <strain evidence="1 2">ATCC 27112</strain>
    </source>
</reference>
<gene>
    <name evidence="1" type="ORF">EI71_01956</name>
</gene>
<organism evidence="1 2">
    <name type="scientific">Anaeroplasma bactoclasticum</name>
    <dbReference type="NCBI Taxonomy" id="2088"/>
    <lineage>
        <taxon>Bacteria</taxon>
        <taxon>Bacillati</taxon>
        <taxon>Mycoplasmatota</taxon>
        <taxon>Mollicutes</taxon>
        <taxon>Anaeroplasmatales</taxon>
        <taxon>Anaeroplasmataceae</taxon>
        <taxon>Anaeroplasma</taxon>
    </lineage>
</organism>
<comment type="caution">
    <text evidence="1">The sequence shown here is derived from an EMBL/GenBank/DDBJ whole genome shotgun (WGS) entry which is preliminary data.</text>
</comment>
<dbReference type="Proteomes" id="UP000266506">
    <property type="component" value="Unassembled WGS sequence"/>
</dbReference>
<sequence length="117" mass="13839">MEIRKYTKDLIPDVIDFEKRLREEEDFWGWEINEKYIDDVSKSFESSSFNESLSLLAYVDGKVVGRIDSSTIYSHFDGSKKAYLDWICVIKAVVIKELLKHLWVNLESNLKKTEWIL</sequence>
<evidence type="ECO:0000313" key="2">
    <source>
        <dbReference type="Proteomes" id="UP000266506"/>
    </source>
</evidence>
<dbReference type="Gene3D" id="3.40.630.30">
    <property type="match status" value="1"/>
</dbReference>
<dbReference type="OrthoDB" id="2083754at2"/>
<dbReference type="InterPro" id="IPR016181">
    <property type="entry name" value="Acyl_CoA_acyltransferase"/>
</dbReference>